<reference evidence="10" key="1">
    <citation type="submission" date="2016-10" db="EMBL/GenBank/DDBJ databases">
        <authorList>
            <person name="Varghese N."/>
            <person name="Submissions S."/>
        </authorList>
    </citation>
    <scope>NUCLEOTIDE SEQUENCE [LARGE SCALE GENOMIC DNA]</scope>
    <source>
        <strain evidence="10">DSM 25811 / CCM 8410 / LMG 26954 / E90</strain>
    </source>
</reference>
<evidence type="ECO:0000259" key="7">
    <source>
        <dbReference type="Pfam" id="PF07980"/>
    </source>
</evidence>
<dbReference type="Pfam" id="PF07980">
    <property type="entry name" value="SusD_RagB"/>
    <property type="match status" value="1"/>
</dbReference>
<dbReference type="PROSITE" id="PS51257">
    <property type="entry name" value="PROKAR_LIPOPROTEIN"/>
    <property type="match status" value="1"/>
</dbReference>
<comment type="subcellular location">
    <subcellularLocation>
        <location evidence="1">Cell outer membrane</location>
    </subcellularLocation>
</comment>
<evidence type="ECO:0000256" key="6">
    <source>
        <dbReference type="SAM" id="SignalP"/>
    </source>
</evidence>
<feature type="domain" description="SusD-like N-terminal" evidence="8">
    <location>
        <begin position="131"/>
        <end position="249"/>
    </location>
</feature>
<evidence type="ECO:0000256" key="2">
    <source>
        <dbReference type="ARBA" id="ARBA00006275"/>
    </source>
</evidence>
<feature type="chain" id="PRO_5011758050" evidence="6">
    <location>
        <begin position="31"/>
        <end position="655"/>
    </location>
</feature>
<gene>
    <name evidence="9" type="ORF">SAMN04487894_101466</name>
</gene>
<keyword evidence="4" id="KW-0472">Membrane</keyword>
<dbReference type="STRING" id="1285928.SAMN04487894_101466"/>
<evidence type="ECO:0000256" key="5">
    <source>
        <dbReference type="ARBA" id="ARBA00023237"/>
    </source>
</evidence>
<dbReference type="InterPro" id="IPR012944">
    <property type="entry name" value="SusD_RagB_dom"/>
</dbReference>
<dbReference type="Proteomes" id="UP000198757">
    <property type="component" value="Unassembled WGS sequence"/>
</dbReference>
<proteinExistence type="inferred from homology"/>
<feature type="signal peptide" evidence="6">
    <location>
        <begin position="1"/>
        <end position="30"/>
    </location>
</feature>
<dbReference type="SUPFAM" id="SSF48452">
    <property type="entry name" value="TPR-like"/>
    <property type="match status" value="1"/>
</dbReference>
<protein>
    <submittedName>
        <fullName evidence="9">Starch-binding associating with outer membrane</fullName>
    </submittedName>
</protein>
<evidence type="ECO:0000313" key="10">
    <source>
        <dbReference type="Proteomes" id="UP000198757"/>
    </source>
</evidence>
<evidence type="ECO:0000259" key="8">
    <source>
        <dbReference type="Pfam" id="PF14322"/>
    </source>
</evidence>
<dbReference type="RefSeq" id="WP_218127675.1">
    <property type="nucleotide sequence ID" value="NZ_FMZO01000001.1"/>
</dbReference>
<evidence type="ECO:0000256" key="4">
    <source>
        <dbReference type="ARBA" id="ARBA00023136"/>
    </source>
</evidence>
<dbReference type="EMBL" id="FMZO01000001">
    <property type="protein sequence ID" value="SDC15433.1"/>
    <property type="molecule type" value="Genomic_DNA"/>
</dbReference>
<dbReference type="Gene3D" id="1.25.40.390">
    <property type="match status" value="1"/>
</dbReference>
<feature type="domain" description="RagB/SusD" evidence="7">
    <location>
        <begin position="370"/>
        <end position="655"/>
    </location>
</feature>
<organism evidence="9 10">
    <name type="scientific">Niabella drilacis (strain DSM 25811 / CCM 8410 / CCUG 62505 / LMG 26954 / E90)</name>
    <dbReference type="NCBI Taxonomy" id="1285928"/>
    <lineage>
        <taxon>Bacteria</taxon>
        <taxon>Pseudomonadati</taxon>
        <taxon>Bacteroidota</taxon>
        <taxon>Chitinophagia</taxon>
        <taxon>Chitinophagales</taxon>
        <taxon>Chitinophagaceae</taxon>
        <taxon>Niabella</taxon>
    </lineage>
</organism>
<evidence type="ECO:0000256" key="3">
    <source>
        <dbReference type="ARBA" id="ARBA00022729"/>
    </source>
</evidence>
<dbReference type="InterPro" id="IPR033985">
    <property type="entry name" value="SusD-like_N"/>
</dbReference>
<keyword evidence="3 6" id="KW-0732">Signal</keyword>
<name>A0A1G6J9X6_NIADE</name>
<dbReference type="InterPro" id="IPR011990">
    <property type="entry name" value="TPR-like_helical_dom_sf"/>
</dbReference>
<keyword evidence="10" id="KW-1185">Reference proteome</keyword>
<comment type="similarity">
    <text evidence="2">Belongs to the SusD family.</text>
</comment>
<keyword evidence="5" id="KW-0998">Cell outer membrane</keyword>
<sequence length="655" mass="75729">MMKRMQSYKKTKTAAASFLLVLLVAGSISCKKFLDIVPDNVATVESAFKLRKEAEKYLFTCYSYLPRNGDGWFNAALTAADEIWYPQNDQSTWHAAFRIAQGQQNKSTPYFDEWAGERKGGSGDTRAIPLKIWRGINQCNIFLENVKDLGKVRDIDPFERERWIGEAEFLKAYYHYYMLRMYGPIPIMDKSIDLDVENIFTKRQPVDACVDYISALLDSAYEKLPMKITDENNEMGRITQTIALAVKAKLLVMAASPLFNGNPDFASFTDKEGTHLFNAVYDPQKWVRARDACKAAIDLAAMNGHELYTYRNDVYSLSDTMKIQMNIRNAITTWWNPEIIWGNSNSYFNNEFMCVPPLERGTNFDRFSLRGLWAPPMKIVKLFYTSNGVPMEEDKSLNFTNYTELRTATATDKYYIEPNFVTARLHFDREPRFYADIGFDGGIFYMQDSPSGSDENTYYLKAKNVENAGYGHFQNYSETGYFVKKLANWRSTTRGQTNPTWLGYPWPMIRLADLYLLYAEALNETEGGSATAIEYVDKVRRRAGLKGVVESWTSYSNSPAKFTTKEGLRQIIQRERSIEMLFEGERLWDLKRWKLAAEVLNEDITGWNIFGKTAASFYQERFVFDQTFITPRDYFWPIGDYDTRRNPQLVENPGW</sequence>
<dbReference type="Pfam" id="PF14322">
    <property type="entry name" value="SusD-like_3"/>
    <property type="match status" value="1"/>
</dbReference>
<dbReference type="GO" id="GO:0009279">
    <property type="term" value="C:cell outer membrane"/>
    <property type="evidence" value="ECO:0007669"/>
    <property type="project" value="UniProtKB-SubCell"/>
</dbReference>
<dbReference type="AlphaFoldDB" id="A0A1G6J9X6"/>
<evidence type="ECO:0000256" key="1">
    <source>
        <dbReference type="ARBA" id="ARBA00004442"/>
    </source>
</evidence>
<evidence type="ECO:0000313" key="9">
    <source>
        <dbReference type="EMBL" id="SDC15433.1"/>
    </source>
</evidence>
<accession>A0A1G6J9X6</accession>